<protein>
    <submittedName>
        <fullName evidence="3">Uncharacterized protein</fullName>
    </submittedName>
</protein>
<dbReference type="PANTHER" id="PTHR46224">
    <property type="entry name" value="ANKYRIN REPEAT FAMILY PROTEIN"/>
    <property type="match status" value="1"/>
</dbReference>
<dbReference type="EMBL" id="CADCXV010000335">
    <property type="protein sequence ID" value="CAB0029548.1"/>
    <property type="molecule type" value="Genomic_DNA"/>
</dbReference>
<dbReference type="PANTHER" id="PTHR46224:SF64">
    <property type="entry name" value="IQ MOTIF AND ANKYRIN REPEAT DOMAIN-CONTAINING PROTEIN 1"/>
    <property type="match status" value="1"/>
</dbReference>
<keyword evidence="4" id="KW-1185">Reference proteome</keyword>
<feature type="region of interest" description="Disordered" evidence="2">
    <location>
        <begin position="336"/>
        <end position="365"/>
    </location>
</feature>
<accession>A0A6H5I431</accession>
<sequence length="365" mass="39870">MAPQFHTCASDSARHETLFIVIIACTPIQRLTNDNGETARQQLVSVYRLLNSASTVAAVAAVAAAGARAVYIQHMASTTLNAPTAGLFAPRSTCVSASAIADDLFKIYDKFYANYTDHTGFTHLHAACYIGRRRVVQQFLEFRQDPNCIWTESGATPLHAALYDASRKTAKLLLTYGADPNSTDRRNGGTALHMLTWDRYADDYGAEMFFEHSKDQYKPVQVNALDKRDTTPLEWAVATALTNTAKVFLDNDTESLSPSSNAFVSCIHDGRCTPYIRTANNVYIFSFSFSLLLSPTLTARRIHTIRLLRATFGPAARAKIDTPCSRPTRISTASARTLDKCSGGGSGNGGNSSRSEMKVPTAMLE</sequence>
<gene>
    <name evidence="3" type="ORF">TBRA_LOCUS1578</name>
</gene>
<dbReference type="SUPFAM" id="SSF48403">
    <property type="entry name" value="Ankyrin repeat"/>
    <property type="match status" value="1"/>
</dbReference>
<dbReference type="InterPro" id="IPR051616">
    <property type="entry name" value="Cul2-RING_E3_ligase_SR"/>
</dbReference>
<evidence type="ECO:0000313" key="4">
    <source>
        <dbReference type="Proteomes" id="UP000479190"/>
    </source>
</evidence>
<evidence type="ECO:0000256" key="1">
    <source>
        <dbReference type="PROSITE-ProRule" id="PRU00023"/>
    </source>
</evidence>
<dbReference type="PROSITE" id="PS50088">
    <property type="entry name" value="ANK_REPEAT"/>
    <property type="match status" value="1"/>
</dbReference>
<dbReference type="OrthoDB" id="10251692at2759"/>
<name>A0A6H5I431_9HYME</name>
<proteinExistence type="predicted"/>
<dbReference type="Proteomes" id="UP000479190">
    <property type="component" value="Unassembled WGS sequence"/>
</dbReference>
<dbReference type="Pfam" id="PF12796">
    <property type="entry name" value="Ank_2"/>
    <property type="match status" value="1"/>
</dbReference>
<reference evidence="3 4" key="1">
    <citation type="submission" date="2020-02" db="EMBL/GenBank/DDBJ databases">
        <authorList>
            <person name="Ferguson B K."/>
        </authorList>
    </citation>
    <scope>NUCLEOTIDE SEQUENCE [LARGE SCALE GENOMIC DNA]</scope>
</reference>
<dbReference type="AlphaFoldDB" id="A0A6H5I431"/>
<organism evidence="3 4">
    <name type="scientific">Trichogramma brassicae</name>
    <dbReference type="NCBI Taxonomy" id="86971"/>
    <lineage>
        <taxon>Eukaryota</taxon>
        <taxon>Metazoa</taxon>
        <taxon>Ecdysozoa</taxon>
        <taxon>Arthropoda</taxon>
        <taxon>Hexapoda</taxon>
        <taxon>Insecta</taxon>
        <taxon>Pterygota</taxon>
        <taxon>Neoptera</taxon>
        <taxon>Endopterygota</taxon>
        <taxon>Hymenoptera</taxon>
        <taxon>Apocrita</taxon>
        <taxon>Proctotrupomorpha</taxon>
        <taxon>Chalcidoidea</taxon>
        <taxon>Trichogrammatidae</taxon>
        <taxon>Trichogramma</taxon>
    </lineage>
</organism>
<keyword evidence="1" id="KW-0040">ANK repeat</keyword>
<evidence type="ECO:0000313" key="3">
    <source>
        <dbReference type="EMBL" id="CAB0029548.1"/>
    </source>
</evidence>
<dbReference type="SMART" id="SM00248">
    <property type="entry name" value="ANK"/>
    <property type="match status" value="3"/>
</dbReference>
<evidence type="ECO:0000256" key="2">
    <source>
        <dbReference type="SAM" id="MobiDB-lite"/>
    </source>
</evidence>
<feature type="repeat" description="ANK" evidence="1">
    <location>
        <begin position="153"/>
        <end position="185"/>
    </location>
</feature>
<dbReference type="InterPro" id="IPR036770">
    <property type="entry name" value="Ankyrin_rpt-contain_sf"/>
</dbReference>
<dbReference type="Gene3D" id="1.25.40.20">
    <property type="entry name" value="Ankyrin repeat-containing domain"/>
    <property type="match status" value="1"/>
</dbReference>
<dbReference type="InterPro" id="IPR002110">
    <property type="entry name" value="Ankyrin_rpt"/>
</dbReference>
<dbReference type="PROSITE" id="PS50297">
    <property type="entry name" value="ANK_REP_REGION"/>
    <property type="match status" value="1"/>
</dbReference>